<proteinExistence type="predicted"/>
<accession>A0A1W6BXL3</accession>
<dbReference type="SUPFAM" id="SSF50475">
    <property type="entry name" value="FMN-binding split barrel"/>
    <property type="match status" value="1"/>
</dbReference>
<dbReference type="KEGG" id="ccun:CCUN_1215"/>
<dbReference type="AlphaFoldDB" id="A0A1W6BXL3"/>
<evidence type="ECO:0000313" key="2">
    <source>
        <dbReference type="Proteomes" id="UP000192902"/>
    </source>
</evidence>
<evidence type="ECO:0000313" key="1">
    <source>
        <dbReference type="EMBL" id="ARJ56808.1"/>
    </source>
</evidence>
<dbReference type="OrthoDB" id="663512at2"/>
<organism evidence="1 2">
    <name type="scientific">Campylobacter cuniculorum DSM 23162 = LMG 24588</name>
    <dbReference type="NCBI Taxonomy" id="1121267"/>
    <lineage>
        <taxon>Bacteria</taxon>
        <taxon>Pseudomonadati</taxon>
        <taxon>Campylobacterota</taxon>
        <taxon>Epsilonproteobacteria</taxon>
        <taxon>Campylobacterales</taxon>
        <taxon>Campylobacteraceae</taxon>
        <taxon>Campylobacter</taxon>
    </lineage>
</organism>
<protein>
    <recommendedName>
        <fullName evidence="3">Pyridoxamine 5'-phosphate oxidase putative domain-containing protein</fullName>
    </recommendedName>
</protein>
<evidence type="ECO:0008006" key="3">
    <source>
        <dbReference type="Google" id="ProtNLM"/>
    </source>
</evidence>
<dbReference type="eggNOG" id="COG3787">
    <property type="taxonomic scope" value="Bacteria"/>
</dbReference>
<dbReference type="RefSeq" id="WP_027305685.1">
    <property type="nucleotide sequence ID" value="NZ_CP020867.1"/>
</dbReference>
<dbReference type="InterPro" id="IPR012349">
    <property type="entry name" value="Split_barrel_FMN-bd"/>
</dbReference>
<dbReference type="Gene3D" id="2.30.110.10">
    <property type="entry name" value="Electron Transport, Fmn-binding Protein, Chain A"/>
    <property type="match status" value="1"/>
</dbReference>
<dbReference type="STRING" id="1121267.CCUN_1215"/>
<reference evidence="1 2" key="1">
    <citation type="submission" date="2017-04" db="EMBL/GenBank/DDBJ databases">
        <title>Complete genome sequence of the Campylobacter cuniculorum type strain LMG24588.</title>
        <authorList>
            <person name="Miller W.G."/>
            <person name="Yee E."/>
            <person name="Revez J."/>
            <person name="Bono J.L."/>
            <person name="Rossi M."/>
        </authorList>
    </citation>
    <scope>NUCLEOTIDE SEQUENCE [LARGE SCALE GENOMIC DNA]</scope>
    <source>
        <strain evidence="1 2">LMG 24588</strain>
    </source>
</reference>
<gene>
    <name evidence="1" type="ORF">CCUN_1215</name>
</gene>
<sequence>MDKKILEYIKSMQLLSLAVREDEEVYIANVFYAFDESNLALIFSSYEESKHIQLAFLNPKIALSIAKEDKIALLKGLQAKALFKEASKEQSRIYYKKFPFARLSHAKLYALELFWAKFTDNTLMLDSKLEFKR</sequence>
<dbReference type="Proteomes" id="UP000192902">
    <property type="component" value="Chromosome"/>
</dbReference>
<dbReference type="EMBL" id="CP020867">
    <property type="protein sequence ID" value="ARJ56808.1"/>
    <property type="molecule type" value="Genomic_DNA"/>
</dbReference>
<name>A0A1W6BXL3_9BACT</name>